<reference evidence="2 3" key="1">
    <citation type="submission" date="2019-08" db="EMBL/GenBank/DDBJ databases">
        <authorList>
            <person name="Alioto T."/>
            <person name="Alioto T."/>
            <person name="Gomez Garrido J."/>
        </authorList>
    </citation>
    <scope>NUCLEOTIDE SEQUENCE [LARGE SCALE GENOMIC DNA]</scope>
</reference>
<proteinExistence type="predicted"/>
<dbReference type="InterPro" id="IPR053164">
    <property type="entry name" value="IS1016-like_transposase"/>
</dbReference>
<accession>A0A5E4M4C8</accession>
<protein>
    <submittedName>
        <fullName evidence="2">ISXO2-like transposase domain</fullName>
    </submittedName>
</protein>
<dbReference type="PANTHER" id="PTHR47163:SF2">
    <property type="entry name" value="SI:DKEY-17M8.2"/>
    <property type="match status" value="1"/>
</dbReference>
<dbReference type="OrthoDB" id="6611384at2759"/>
<dbReference type="EMBL" id="CABPRJ010000015">
    <property type="protein sequence ID" value="VVC25533.1"/>
    <property type="molecule type" value="Genomic_DNA"/>
</dbReference>
<keyword evidence="3" id="KW-1185">Reference proteome</keyword>
<dbReference type="AlphaFoldDB" id="A0A5E4M4C8"/>
<dbReference type="Pfam" id="PF12762">
    <property type="entry name" value="DDE_Tnp_IS1595"/>
    <property type="match status" value="1"/>
</dbReference>
<evidence type="ECO:0000313" key="2">
    <source>
        <dbReference type="EMBL" id="VVC25533.1"/>
    </source>
</evidence>
<name>A0A5E4M4C8_9HEMI</name>
<organism evidence="2 3">
    <name type="scientific">Cinara cedri</name>
    <dbReference type="NCBI Taxonomy" id="506608"/>
    <lineage>
        <taxon>Eukaryota</taxon>
        <taxon>Metazoa</taxon>
        <taxon>Ecdysozoa</taxon>
        <taxon>Arthropoda</taxon>
        <taxon>Hexapoda</taxon>
        <taxon>Insecta</taxon>
        <taxon>Pterygota</taxon>
        <taxon>Neoptera</taxon>
        <taxon>Paraneoptera</taxon>
        <taxon>Hemiptera</taxon>
        <taxon>Sternorrhyncha</taxon>
        <taxon>Aphidomorpha</taxon>
        <taxon>Aphidoidea</taxon>
        <taxon>Aphididae</taxon>
        <taxon>Lachninae</taxon>
        <taxon>Cinara</taxon>
    </lineage>
</organism>
<evidence type="ECO:0000259" key="1">
    <source>
        <dbReference type="Pfam" id="PF12762"/>
    </source>
</evidence>
<gene>
    <name evidence="2" type="ORF">CINCED_3A024997</name>
</gene>
<evidence type="ECO:0000313" key="3">
    <source>
        <dbReference type="Proteomes" id="UP000325440"/>
    </source>
</evidence>
<dbReference type="PANTHER" id="PTHR47163">
    <property type="entry name" value="DDE_TNP_IS1595 DOMAIN-CONTAINING PROTEIN"/>
    <property type="match status" value="1"/>
</dbReference>
<sequence>MFVLELPTQMAMERTGKSIECVTDWFKMCREVCTAVLKTKKKVVENAQNPIQIDEARFAGRRKYNRDRLLAGDAPPSLKDISAKVINNRNHGARVRGSRVFGLKNGNDCRYFYVHRRDRETLLPIIERECEAGSEIHSDEWAAYKCLTTFLLLVALLLTGS</sequence>
<dbReference type="Proteomes" id="UP000325440">
    <property type="component" value="Unassembled WGS sequence"/>
</dbReference>
<feature type="domain" description="ISXO2-like transposase" evidence="1">
    <location>
        <begin position="48"/>
        <end position="148"/>
    </location>
</feature>
<dbReference type="InterPro" id="IPR024445">
    <property type="entry name" value="Tnp_ISXO2-like"/>
</dbReference>